<dbReference type="GO" id="GO:0030150">
    <property type="term" value="P:protein import into mitochondrial matrix"/>
    <property type="evidence" value="ECO:0007669"/>
    <property type="project" value="InterPro"/>
</dbReference>
<reference evidence="13 14" key="1">
    <citation type="journal article" date="2013" name="Fungal Biol.">
        <title>Analysis of microsatellite markers in the genome of the plant pathogen Ceratocystis fimbriata.</title>
        <authorList>
            <person name="Simpson M.C."/>
            <person name="Wilken P.M."/>
            <person name="Coetzee M.P."/>
            <person name="Wingfield M.J."/>
            <person name="Wingfield B.D."/>
        </authorList>
    </citation>
    <scope>NUCLEOTIDE SEQUENCE [LARGE SCALE GENOMIC DNA]</scope>
    <source>
        <strain evidence="13 14">CBS 114723</strain>
    </source>
</reference>
<comment type="similarity">
    <text evidence="2">Belongs to the TIM16/PAM16 family.</text>
</comment>
<dbReference type="GO" id="GO:0005744">
    <property type="term" value="C:TIM23 mitochondrial import inner membrane translocase complex"/>
    <property type="evidence" value="ECO:0007669"/>
    <property type="project" value="InterPro"/>
</dbReference>
<comment type="caution">
    <text evidence="13">The sequence shown here is derived from an EMBL/GenBank/DDBJ whole genome shotgun (WGS) entry which is preliminary data.</text>
</comment>
<reference evidence="13 14" key="2">
    <citation type="journal article" date="2013" name="IMA Fungus">
        <title>IMA Genome-F 1: Ceratocystis fimbriata: Draft nuclear genome sequence for the plant pathogen, Ceratocystis fimbriata.</title>
        <authorList>
            <person name="Wilken P.M."/>
            <person name="Steenkamp E.T."/>
            <person name="Wingfield M.J."/>
            <person name="de Beer Z.W."/>
            <person name="Wingfield B.D."/>
        </authorList>
    </citation>
    <scope>NUCLEOTIDE SEQUENCE [LARGE SCALE GENOMIC DNA]</scope>
    <source>
        <strain evidence="13 14">CBS 114723</strain>
    </source>
</reference>
<organism evidence="13 14">
    <name type="scientific">Ceratocystis fimbriata CBS 114723</name>
    <dbReference type="NCBI Taxonomy" id="1035309"/>
    <lineage>
        <taxon>Eukaryota</taxon>
        <taxon>Fungi</taxon>
        <taxon>Dikarya</taxon>
        <taxon>Ascomycota</taxon>
        <taxon>Pezizomycotina</taxon>
        <taxon>Sordariomycetes</taxon>
        <taxon>Hypocreomycetidae</taxon>
        <taxon>Microascales</taxon>
        <taxon>Ceratocystidaceae</taxon>
        <taxon>Ceratocystis</taxon>
    </lineage>
</organism>
<evidence type="ECO:0000256" key="12">
    <source>
        <dbReference type="ARBA" id="ARBA00031407"/>
    </source>
</evidence>
<evidence type="ECO:0000256" key="6">
    <source>
        <dbReference type="ARBA" id="ARBA00022792"/>
    </source>
</evidence>
<keyword evidence="14" id="KW-1185">Reference proteome</keyword>
<evidence type="ECO:0000313" key="13">
    <source>
        <dbReference type="EMBL" id="PHH51058.1"/>
    </source>
</evidence>
<dbReference type="InterPro" id="IPR036869">
    <property type="entry name" value="J_dom_sf"/>
</dbReference>
<evidence type="ECO:0000256" key="1">
    <source>
        <dbReference type="ARBA" id="ARBA00004637"/>
    </source>
</evidence>
<evidence type="ECO:0000256" key="5">
    <source>
        <dbReference type="ARBA" id="ARBA00022448"/>
    </source>
</evidence>
<name>A0A2C5WU53_9PEZI</name>
<protein>
    <recommendedName>
        <fullName evidence="4">Mitochondrial import inner membrane translocase subunit TIM16</fullName>
    </recommendedName>
    <alternativeName>
        <fullName evidence="3">Mitochondrial import inner membrane translocase subunit tim16</fullName>
    </alternativeName>
    <alternativeName>
        <fullName evidence="11 12">Presequence translocated-associated motor subunit PAM16</fullName>
    </alternativeName>
</protein>
<gene>
    <name evidence="13" type="primary">PAM16</name>
    <name evidence="13" type="ORF">CFIMG_004347RA</name>
</gene>
<evidence type="ECO:0000256" key="2">
    <source>
        <dbReference type="ARBA" id="ARBA00008817"/>
    </source>
</evidence>
<dbReference type="STRING" id="1035309.A0A2C5WU53"/>
<evidence type="ECO:0000256" key="7">
    <source>
        <dbReference type="ARBA" id="ARBA00022927"/>
    </source>
</evidence>
<evidence type="ECO:0000256" key="4">
    <source>
        <dbReference type="ARBA" id="ARBA00020721"/>
    </source>
</evidence>
<dbReference type="Proteomes" id="UP000222788">
    <property type="component" value="Unassembled WGS sequence"/>
</dbReference>
<keyword evidence="7" id="KW-0653">Protein transport</keyword>
<dbReference type="FunFam" id="1.10.287.110:FF:000006">
    <property type="entry name" value="Import inner membrane translocase subunit TIM16"/>
    <property type="match status" value="1"/>
</dbReference>
<keyword evidence="5" id="KW-0813">Transport</keyword>
<sequence>MAHRMITQAVIVGSRILGRSFMAAYKQAQASSQYARSQAKLNPNGAGGGRAALSSGMTLDEACLILNVPAPSKGAVNSEEVAERFKRLFDANDPKKGGSFYLQSKVVRAKERMEAEIGPLVEKIEAEAEAQEGFKPKIYKDR</sequence>
<dbReference type="PANTHER" id="PTHR12388:SF0">
    <property type="entry name" value="MITOCHONDRIAL IMPORT INNER MEMBRANE TRANSLOCASE SUBUNIT TIM16"/>
    <property type="match status" value="1"/>
</dbReference>
<evidence type="ECO:0000256" key="10">
    <source>
        <dbReference type="ARBA" id="ARBA00023136"/>
    </source>
</evidence>
<evidence type="ECO:0000256" key="8">
    <source>
        <dbReference type="ARBA" id="ARBA00023010"/>
    </source>
</evidence>
<evidence type="ECO:0000256" key="11">
    <source>
        <dbReference type="ARBA" id="ARBA00030422"/>
    </source>
</evidence>
<evidence type="ECO:0000313" key="14">
    <source>
        <dbReference type="Proteomes" id="UP000222788"/>
    </source>
</evidence>
<evidence type="ECO:0000256" key="3">
    <source>
        <dbReference type="ARBA" id="ARBA00013571"/>
    </source>
</evidence>
<proteinExistence type="inferred from homology"/>
<dbReference type="Gene3D" id="1.10.287.110">
    <property type="entry name" value="DnaJ domain"/>
    <property type="match status" value="1"/>
</dbReference>
<dbReference type="InterPro" id="IPR005341">
    <property type="entry name" value="Tim16"/>
</dbReference>
<dbReference type="AlphaFoldDB" id="A0A2C5WU53"/>
<keyword evidence="8" id="KW-0811">Translocation</keyword>
<dbReference type="OrthoDB" id="10262892at2759"/>
<comment type="subcellular location">
    <subcellularLocation>
        <location evidence="1">Mitochondrion inner membrane</location>
        <topology evidence="1">Peripheral membrane protein</topology>
    </subcellularLocation>
</comment>
<dbReference type="EMBL" id="APWK03000105">
    <property type="protein sequence ID" value="PHH51058.1"/>
    <property type="molecule type" value="Genomic_DNA"/>
</dbReference>
<evidence type="ECO:0000256" key="9">
    <source>
        <dbReference type="ARBA" id="ARBA00023128"/>
    </source>
</evidence>
<keyword evidence="10" id="KW-0472">Membrane</keyword>
<dbReference type="PANTHER" id="PTHR12388">
    <property type="entry name" value="MITOCHONDRIA ASSOCIATED GRANULOCYTE MACROPHAGE CSF SIGNALING MOLECULE"/>
    <property type="match status" value="1"/>
</dbReference>
<keyword evidence="9" id="KW-0496">Mitochondrion</keyword>
<dbReference type="Pfam" id="PF03656">
    <property type="entry name" value="Pam16"/>
    <property type="match status" value="1"/>
</dbReference>
<accession>A0A2C5WU53</accession>
<keyword evidence="6" id="KW-0999">Mitochondrion inner membrane</keyword>